<keyword evidence="1" id="KW-0812">Transmembrane</keyword>
<dbReference type="InterPro" id="IPR058058">
    <property type="entry name" value="CBU_0592-like"/>
</dbReference>
<keyword evidence="1" id="KW-1133">Transmembrane helix</keyword>
<gene>
    <name evidence="3" type="ORF">US99_C0038G0004</name>
</gene>
<feature type="transmembrane region" description="Helical" evidence="1">
    <location>
        <begin position="12"/>
        <end position="29"/>
    </location>
</feature>
<dbReference type="EMBL" id="LBVC01000038">
    <property type="protein sequence ID" value="KKQ77562.1"/>
    <property type="molecule type" value="Genomic_DNA"/>
</dbReference>
<accession>A0A0G0KFE0</accession>
<organism evidence="3 4">
    <name type="scientific">Candidatus Daviesbacteria bacterium GW2011_GWF2_38_6</name>
    <dbReference type="NCBI Taxonomy" id="1618432"/>
    <lineage>
        <taxon>Bacteria</taxon>
        <taxon>Candidatus Daviesiibacteriota</taxon>
    </lineage>
</organism>
<reference evidence="3 4" key="1">
    <citation type="journal article" date="2015" name="Nature">
        <title>rRNA introns, odd ribosomes, and small enigmatic genomes across a large radiation of phyla.</title>
        <authorList>
            <person name="Brown C.T."/>
            <person name="Hug L.A."/>
            <person name="Thomas B.C."/>
            <person name="Sharon I."/>
            <person name="Castelle C.J."/>
            <person name="Singh A."/>
            <person name="Wilkins M.J."/>
            <person name="Williams K.H."/>
            <person name="Banfield J.F."/>
        </authorList>
    </citation>
    <scope>NUCLEOTIDE SEQUENCE [LARGE SCALE GENOMIC DNA]</scope>
</reference>
<name>A0A0G0KFE0_9BACT</name>
<dbReference type="Pfam" id="PF26604">
    <property type="entry name" value="CBU_0592"/>
    <property type="match status" value="1"/>
</dbReference>
<feature type="transmembrane region" description="Helical" evidence="1">
    <location>
        <begin position="35"/>
        <end position="53"/>
    </location>
</feature>
<proteinExistence type="predicted"/>
<dbReference type="Proteomes" id="UP000034324">
    <property type="component" value="Unassembled WGS sequence"/>
</dbReference>
<feature type="domain" description="CBU-0592-like" evidence="2">
    <location>
        <begin position="7"/>
        <end position="78"/>
    </location>
</feature>
<dbReference type="NCBIfam" id="NF047864">
    <property type="entry name" value="CBU_0592_membra"/>
    <property type="match status" value="1"/>
</dbReference>
<evidence type="ECO:0000259" key="2">
    <source>
        <dbReference type="Pfam" id="PF26604"/>
    </source>
</evidence>
<keyword evidence="1" id="KW-0472">Membrane</keyword>
<dbReference type="AlphaFoldDB" id="A0A0G0KFE0"/>
<feature type="transmembrane region" description="Helical" evidence="1">
    <location>
        <begin position="60"/>
        <end position="78"/>
    </location>
</feature>
<protein>
    <recommendedName>
        <fullName evidence="2">CBU-0592-like domain-containing protein</fullName>
    </recommendedName>
</protein>
<evidence type="ECO:0000256" key="1">
    <source>
        <dbReference type="SAM" id="Phobius"/>
    </source>
</evidence>
<sequence length="79" mass="8761">MQKSLIEWGGWYGTISIITAFALSSFSVIKPTDLLYQILNFTGAAGIVAVSFYKRVYQSGILNLIWAIIALVAIMKIIF</sequence>
<evidence type="ECO:0000313" key="4">
    <source>
        <dbReference type="Proteomes" id="UP000034324"/>
    </source>
</evidence>
<comment type="caution">
    <text evidence="3">The sequence shown here is derived from an EMBL/GenBank/DDBJ whole genome shotgun (WGS) entry which is preliminary data.</text>
</comment>
<evidence type="ECO:0000313" key="3">
    <source>
        <dbReference type="EMBL" id="KKQ77562.1"/>
    </source>
</evidence>